<keyword evidence="8" id="KW-0061">Asparagine biosynthesis</keyword>
<dbReference type="InterPro" id="IPR001962">
    <property type="entry name" value="Asn_synthase"/>
</dbReference>
<gene>
    <name evidence="12" type="ORF">D778_02605</name>
</gene>
<evidence type="ECO:0000256" key="6">
    <source>
        <dbReference type="ARBA" id="ARBA00022962"/>
    </source>
</evidence>
<sequence length="617" mass="70523">MCGFLGEFTFQHNSLTESASFEALLDLSQHRGPDASCTTRGSGFQLGFNRLAILDVSAQGNQPKESPSGRYQVVFNGELYNYKDLAKKYGFTNLSSGSDTEVLIHLLDKHGVDSTIQMLNGMFAIAIVDSEIDCLYLARDFAGIKPLFYGLSPQGIVMASQFDQIYKHDWFCKSLDLRPEIVKEYFGFGYMQAPNTIYQSIYQASPGELIQVDRTGVVKKNQLITFPKTQKETVSKPELSELLQEVVARQLVSDVPIATFLSGGIDSPLISAYAKKNISEIEAFTLEVANPQLNESAMAKAYADYLEIKQHIVSVKESDLLLEIDSHFKAFSEPFGDYSSIPTYVISKEAKQKHTVMLSGDGGDELFFGYPRMLDVLQKRWWFKLPFYLRKPLAQLTNKIGLTKTWAPYFKSLDAFIENKHLHMPPVVLDKVFPNTSFSSAMKNLYTFSSLNKDALLHQLRWNEFYAHLQRVLIKVDRASMAHSLEVRVPFLDKENIGWAWSQKGRLNSKQELKKELKDLLAKEVPETIINQKKMGFTVPLKTWLHTELQSDVRHVVFERPFYGEAVMDVSVLQTYVKDFYDNKHDNAWGVWHIYAWQKWWLEHGVTGEKLKVKREQ</sequence>
<dbReference type="CDD" id="cd01991">
    <property type="entry name" value="Asn_synthase_B_C"/>
    <property type="match status" value="1"/>
</dbReference>
<dbReference type="InterPro" id="IPR029055">
    <property type="entry name" value="Ntn_hydrolases_N"/>
</dbReference>
<keyword evidence="6 8" id="KW-0315">Glutamine amidotransferase</keyword>
<dbReference type="EC" id="6.3.5.4" evidence="3"/>
<dbReference type="InterPro" id="IPR006426">
    <property type="entry name" value="Asn_synth_AEB"/>
</dbReference>
<dbReference type="Proteomes" id="UP000012024">
    <property type="component" value="Unassembled WGS sequence"/>
</dbReference>
<comment type="catalytic activity">
    <reaction evidence="7">
        <text>L-aspartate + L-glutamine + ATP + H2O = L-asparagine + L-glutamate + AMP + diphosphate + H(+)</text>
        <dbReference type="Rhea" id="RHEA:12228"/>
        <dbReference type="ChEBI" id="CHEBI:15377"/>
        <dbReference type="ChEBI" id="CHEBI:15378"/>
        <dbReference type="ChEBI" id="CHEBI:29985"/>
        <dbReference type="ChEBI" id="CHEBI:29991"/>
        <dbReference type="ChEBI" id="CHEBI:30616"/>
        <dbReference type="ChEBI" id="CHEBI:33019"/>
        <dbReference type="ChEBI" id="CHEBI:58048"/>
        <dbReference type="ChEBI" id="CHEBI:58359"/>
        <dbReference type="ChEBI" id="CHEBI:456215"/>
        <dbReference type="EC" id="6.3.5.4"/>
    </reaction>
</comment>
<protein>
    <recommendedName>
        <fullName evidence="3">asparagine synthase (glutamine-hydrolyzing)</fullName>
        <ecNumber evidence="3">6.3.5.4</ecNumber>
    </recommendedName>
</protein>
<keyword evidence="5 9" id="KW-0067">ATP-binding</keyword>
<dbReference type="PIRSF" id="PIRSF001589">
    <property type="entry name" value="Asn_synthetase_glu-h"/>
    <property type="match status" value="1"/>
</dbReference>
<keyword evidence="13" id="KW-1185">Reference proteome</keyword>
<dbReference type="SUPFAM" id="SSF56235">
    <property type="entry name" value="N-terminal nucleophile aminohydrolases (Ntn hydrolases)"/>
    <property type="match status" value="1"/>
</dbReference>
<evidence type="ECO:0000256" key="3">
    <source>
        <dbReference type="ARBA" id="ARBA00012737"/>
    </source>
</evidence>
<feature type="binding site" evidence="9">
    <location>
        <position position="288"/>
    </location>
    <ligand>
        <name>ATP</name>
        <dbReference type="ChEBI" id="CHEBI:30616"/>
    </ligand>
</feature>
<evidence type="ECO:0000259" key="11">
    <source>
        <dbReference type="PROSITE" id="PS51278"/>
    </source>
</evidence>
<evidence type="ECO:0000256" key="10">
    <source>
        <dbReference type="PIRSR" id="PIRSR001589-3"/>
    </source>
</evidence>
<dbReference type="AlphaFoldDB" id="M7MK94"/>
<dbReference type="GO" id="GO:0004066">
    <property type="term" value="F:asparagine synthase (glutamine-hydrolyzing) activity"/>
    <property type="evidence" value="ECO:0007669"/>
    <property type="project" value="UniProtKB-EC"/>
</dbReference>
<dbReference type="eggNOG" id="COG0367">
    <property type="taxonomic scope" value="Bacteria"/>
</dbReference>
<keyword evidence="4 9" id="KW-0547">Nucleotide-binding</keyword>
<dbReference type="GO" id="GO:0006529">
    <property type="term" value="P:asparagine biosynthetic process"/>
    <property type="evidence" value="ECO:0007669"/>
    <property type="project" value="UniProtKB-KW"/>
</dbReference>
<dbReference type="Gene3D" id="3.60.20.10">
    <property type="entry name" value="Glutamine Phosphoribosylpyrophosphate, subunit 1, domain 1"/>
    <property type="match status" value="1"/>
</dbReference>
<dbReference type="OrthoDB" id="9763290at2"/>
<dbReference type="GO" id="GO:0005524">
    <property type="term" value="F:ATP binding"/>
    <property type="evidence" value="ECO:0007669"/>
    <property type="project" value="UniProtKB-KW"/>
</dbReference>
<dbReference type="InterPro" id="IPR051786">
    <property type="entry name" value="ASN_synthetase/amidase"/>
</dbReference>
<dbReference type="CDD" id="cd00712">
    <property type="entry name" value="AsnB"/>
    <property type="match status" value="1"/>
</dbReference>
<comment type="pathway">
    <text evidence="1">Amino-acid biosynthesis; L-asparagine biosynthesis; L-asparagine from L-aspartate (L-Gln route): step 1/1.</text>
</comment>
<comment type="caution">
    <text evidence="12">The sequence shown here is derived from an EMBL/GenBank/DDBJ whole genome shotgun (WGS) entry which is preliminary data.</text>
</comment>
<feature type="domain" description="Glutamine amidotransferase type-2" evidence="11">
    <location>
        <begin position="2"/>
        <end position="215"/>
    </location>
</feature>
<accession>M7MK94</accession>
<keyword evidence="8" id="KW-0028">Amino-acid biosynthesis</keyword>
<feature type="binding site" evidence="9">
    <location>
        <begin position="359"/>
        <end position="360"/>
    </location>
    <ligand>
        <name>ATP</name>
        <dbReference type="ChEBI" id="CHEBI:30616"/>
    </ligand>
</feature>
<organism evidence="12 13">
    <name type="scientific">Xanthomarina gelatinilytica</name>
    <dbReference type="NCBI Taxonomy" id="1137281"/>
    <lineage>
        <taxon>Bacteria</taxon>
        <taxon>Pseudomonadati</taxon>
        <taxon>Bacteroidota</taxon>
        <taxon>Flavobacteriia</taxon>
        <taxon>Flavobacteriales</taxon>
        <taxon>Flavobacteriaceae</taxon>
        <taxon>Xanthomarina</taxon>
    </lineage>
</organism>
<evidence type="ECO:0000256" key="7">
    <source>
        <dbReference type="ARBA" id="ARBA00048741"/>
    </source>
</evidence>
<proteinExistence type="inferred from homology"/>
<dbReference type="PROSITE" id="PS51278">
    <property type="entry name" value="GATASE_TYPE_2"/>
    <property type="match status" value="1"/>
</dbReference>
<evidence type="ECO:0000313" key="12">
    <source>
        <dbReference type="EMBL" id="EMQ95511.1"/>
    </source>
</evidence>
<dbReference type="PATRIC" id="fig|1137281.3.peg.1194"/>
<dbReference type="Pfam" id="PF00733">
    <property type="entry name" value="Asn_synthase"/>
    <property type="match status" value="1"/>
</dbReference>
<evidence type="ECO:0000256" key="9">
    <source>
        <dbReference type="PIRSR" id="PIRSR001589-2"/>
    </source>
</evidence>
<dbReference type="RefSeq" id="WP_007648657.1">
    <property type="nucleotide sequence ID" value="NZ_ANLA01000007.1"/>
</dbReference>
<dbReference type="InterPro" id="IPR014729">
    <property type="entry name" value="Rossmann-like_a/b/a_fold"/>
</dbReference>
<dbReference type="PANTHER" id="PTHR43284:SF1">
    <property type="entry name" value="ASPARAGINE SYNTHETASE"/>
    <property type="match status" value="1"/>
</dbReference>
<evidence type="ECO:0000256" key="4">
    <source>
        <dbReference type="ARBA" id="ARBA00022741"/>
    </source>
</evidence>
<feature type="binding site" evidence="9">
    <location>
        <position position="99"/>
    </location>
    <ligand>
        <name>L-glutamine</name>
        <dbReference type="ChEBI" id="CHEBI:58359"/>
    </ligand>
</feature>
<dbReference type="InterPro" id="IPR017932">
    <property type="entry name" value="GATase_2_dom"/>
</dbReference>
<evidence type="ECO:0000256" key="8">
    <source>
        <dbReference type="PIRSR" id="PIRSR001589-1"/>
    </source>
</evidence>
<name>M7MK94_9FLAO</name>
<dbReference type="InterPro" id="IPR033738">
    <property type="entry name" value="AsnB_N"/>
</dbReference>
<comment type="similarity">
    <text evidence="2">Belongs to the asparagine synthetase family.</text>
</comment>
<reference evidence="12 13" key="1">
    <citation type="submission" date="2012-12" db="EMBL/GenBank/DDBJ databases">
        <title>Genome assembly of Formosa sp. AK20.</title>
        <authorList>
            <person name="Kumar R."/>
            <person name="Khatri I."/>
            <person name="Vaidya B."/>
            <person name="Subramanian S."/>
            <person name="Pinnaka A."/>
        </authorList>
    </citation>
    <scope>NUCLEOTIDE SEQUENCE [LARGE SCALE GENOMIC DNA]</scope>
    <source>
        <strain evidence="12 13">AK20</strain>
    </source>
</reference>
<feature type="site" description="Important for beta-aspartyl-AMP intermediate formation" evidence="10">
    <location>
        <position position="361"/>
    </location>
</feature>
<dbReference type="SUPFAM" id="SSF52402">
    <property type="entry name" value="Adenine nucleotide alpha hydrolases-like"/>
    <property type="match status" value="1"/>
</dbReference>
<dbReference type="Pfam" id="PF13537">
    <property type="entry name" value="GATase_7"/>
    <property type="match status" value="1"/>
</dbReference>
<dbReference type="Gene3D" id="3.40.50.620">
    <property type="entry name" value="HUPs"/>
    <property type="match status" value="1"/>
</dbReference>
<feature type="active site" description="For GATase activity" evidence="8">
    <location>
        <position position="2"/>
    </location>
</feature>
<dbReference type="GeneID" id="98641098"/>
<evidence type="ECO:0000256" key="1">
    <source>
        <dbReference type="ARBA" id="ARBA00005187"/>
    </source>
</evidence>
<evidence type="ECO:0000313" key="13">
    <source>
        <dbReference type="Proteomes" id="UP000012024"/>
    </source>
</evidence>
<dbReference type="NCBIfam" id="TIGR01536">
    <property type="entry name" value="asn_synth_AEB"/>
    <property type="match status" value="1"/>
</dbReference>
<dbReference type="PANTHER" id="PTHR43284">
    <property type="entry name" value="ASPARAGINE SYNTHETASE (GLUTAMINE-HYDROLYZING)"/>
    <property type="match status" value="1"/>
</dbReference>
<evidence type="ECO:0000256" key="5">
    <source>
        <dbReference type="ARBA" id="ARBA00022840"/>
    </source>
</evidence>
<dbReference type="EMBL" id="ANLA01000007">
    <property type="protein sequence ID" value="EMQ95511.1"/>
    <property type="molecule type" value="Genomic_DNA"/>
</dbReference>
<evidence type="ECO:0000256" key="2">
    <source>
        <dbReference type="ARBA" id="ARBA00005752"/>
    </source>
</evidence>